<feature type="coiled-coil region" evidence="1">
    <location>
        <begin position="94"/>
        <end position="121"/>
    </location>
</feature>
<feature type="transmembrane region" description="Helical" evidence="2">
    <location>
        <begin position="46"/>
        <end position="68"/>
    </location>
</feature>
<name>A0A0F7FHR5_9CREN</name>
<dbReference type="STRING" id="1550241.MA03_05410"/>
<keyword evidence="2" id="KW-0472">Membrane</keyword>
<evidence type="ECO:0000313" key="3">
    <source>
        <dbReference type="EMBL" id="AKG38818.1"/>
    </source>
</evidence>
<evidence type="ECO:0000313" key="4">
    <source>
        <dbReference type="Proteomes" id="UP000067434"/>
    </source>
</evidence>
<dbReference type="KEGG" id="thf:MA03_05410"/>
<protein>
    <submittedName>
        <fullName evidence="3">Uncharacterized protein</fullName>
    </submittedName>
</protein>
<sequence>MRNLKLSNIVVFVLMLGLVALLVFYIPLEVIKGVSARTLDPLFGGVVAALSILSGAALGFFSLVFTLVKPLEEVGDRGIELKMRETEKKILAYRARQRAMLEELDAIKKELEEIRDILKEGMGV</sequence>
<dbReference type="Proteomes" id="UP000067434">
    <property type="component" value="Chromosome"/>
</dbReference>
<dbReference type="AlphaFoldDB" id="A0A0F7FHR5"/>
<gene>
    <name evidence="3" type="ORF">MA03_05410</name>
</gene>
<organism evidence="3 4">
    <name type="scientific">Infirmifilum uzonense</name>
    <dbReference type="NCBI Taxonomy" id="1550241"/>
    <lineage>
        <taxon>Archaea</taxon>
        <taxon>Thermoproteota</taxon>
        <taxon>Thermoprotei</taxon>
        <taxon>Thermofilales</taxon>
        <taxon>Thermofilaceae</taxon>
        <taxon>Infirmifilum</taxon>
    </lineage>
</organism>
<evidence type="ECO:0000256" key="2">
    <source>
        <dbReference type="SAM" id="Phobius"/>
    </source>
</evidence>
<keyword evidence="2" id="KW-1133">Transmembrane helix</keyword>
<keyword evidence="4" id="KW-1185">Reference proteome</keyword>
<reference evidence="3 4" key="1">
    <citation type="journal article" date="2015" name="Stand. Genomic Sci.">
        <title>Complete genome sequence of and proposal of Thermofilum uzonense sp. nov. a novel hyperthermophilic crenarchaeon and emended description of the genus Thermofilum.</title>
        <authorList>
            <person name="Toshchakov S.V."/>
            <person name="Korzhenkov A.A."/>
            <person name="Samarov N.I."/>
            <person name="Mazunin I.O."/>
            <person name="Mozhey O.I."/>
            <person name="Shmyr I.S."/>
            <person name="Derbikova K.S."/>
            <person name="Taranov E.A."/>
            <person name="Dominova I.N."/>
            <person name="Bonch-Osmolovskaya E.A."/>
            <person name="Patrushev M.V."/>
            <person name="Podosokorskaya O.A."/>
            <person name="Kublanov I.V."/>
        </authorList>
    </citation>
    <scope>NUCLEOTIDE SEQUENCE [LARGE SCALE GENOMIC DNA]</scope>
    <source>
        <strain evidence="3 4">1807-2</strain>
    </source>
</reference>
<keyword evidence="1" id="KW-0175">Coiled coil</keyword>
<keyword evidence="2" id="KW-0812">Transmembrane</keyword>
<feature type="transmembrane region" description="Helical" evidence="2">
    <location>
        <begin position="7"/>
        <end position="26"/>
    </location>
</feature>
<proteinExistence type="predicted"/>
<dbReference type="HOGENOM" id="CLU_1998852_0_0_2"/>
<dbReference type="PATRIC" id="fig|1550241.5.peg.1138"/>
<dbReference type="EMBL" id="CP009961">
    <property type="protein sequence ID" value="AKG38818.1"/>
    <property type="molecule type" value="Genomic_DNA"/>
</dbReference>
<accession>A0A0F7FHR5</accession>
<evidence type="ECO:0000256" key="1">
    <source>
        <dbReference type="SAM" id="Coils"/>
    </source>
</evidence>